<evidence type="ECO:0000256" key="1">
    <source>
        <dbReference type="SAM" id="MobiDB-lite"/>
    </source>
</evidence>
<proteinExistence type="predicted"/>
<accession>A0ABQ8SM38</accession>
<dbReference type="EMBL" id="JAJSOF020000025">
    <property type="protein sequence ID" value="KAJ4434707.1"/>
    <property type="molecule type" value="Genomic_DNA"/>
</dbReference>
<feature type="region of interest" description="Disordered" evidence="1">
    <location>
        <begin position="88"/>
        <end position="113"/>
    </location>
</feature>
<evidence type="ECO:0000313" key="3">
    <source>
        <dbReference type="Proteomes" id="UP001148838"/>
    </source>
</evidence>
<dbReference type="Proteomes" id="UP001148838">
    <property type="component" value="Unassembled WGS sequence"/>
</dbReference>
<name>A0ABQ8SM38_PERAM</name>
<reference evidence="2 3" key="1">
    <citation type="journal article" date="2022" name="Allergy">
        <title>Genome assembly and annotation of Periplaneta americana reveal a comprehensive cockroach allergen profile.</title>
        <authorList>
            <person name="Wang L."/>
            <person name="Xiong Q."/>
            <person name="Saelim N."/>
            <person name="Wang L."/>
            <person name="Nong W."/>
            <person name="Wan A.T."/>
            <person name="Shi M."/>
            <person name="Liu X."/>
            <person name="Cao Q."/>
            <person name="Hui J.H.L."/>
            <person name="Sookrung N."/>
            <person name="Leung T.F."/>
            <person name="Tungtrongchitr A."/>
            <person name="Tsui S.K.W."/>
        </authorList>
    </citation>
    <scope>NUCLEOTIDE SEQUENCE [LARGE SCALE GENOMIC DNA]</scope>
    <source>
        <strain evidence="2">PWHHKU_190912</strain>
    </source>
</reference>
<organism evidence="2 3">
    <name type="scientific">Periplaneta americana</name>
    <name type="common">American cockroach</name>
    <name type="synonym">Blatta americana</name>
    <dbReference type="NCBI Taxonomy" id="6978"/>
    <lineage>
        <taxon>Eukaryota</taxon>
        <taxon>Metazoa</taxon>
        <taxon>Ecdysozoa</taxon>
        <taxon>Arthropoda</taxon>
        <taxon>Hexapoda</taxon>
        <taxon>Insecta</taxon>
        <taxon>Pterygota</taxon>
        <taxon>Neoptera</taxon>
        <taxon>Polyneoptera</taxon>
        <taxon>Dictyoptera</taxon>
        <taxon>Blattodea</taxon>
        <taxon>Blattoidea</taxon>
        <taxon>Blattidae</taxon>
        <taxon>Blattinae</taxon>
        <taxon>Periplaneta</taxon>
    </lineage>
</organism>
<comment type="caution">
    <text evidence="2">The sequence shown here is derived from an EMBL/GenBank/DDBJ whole genome shotgun (WGS) entry which is preliminary data.</text>
</comment>
<protein>
    <submittedName>
        <fullName evidence="2">Uncharacterized protein</fullName>
    </submittedName>
</protein>
<sequence>MAGLCEGGNEPPGSLKAKVHCVSTDGSHRRADIVAIDRKRERGLILDPTVRMEQHIEQATQVSDEKEAIYRPCIPHLSESYNISIHAWKGMGDDDDDDGDDDDYDDEGKRETR</sequence>
<gene>
    <name evidence="2" type="ORF">ANN_23275</name>
</gene>
<evidence type="ECO:0000313" key="2">
    <source>
        <dbReference type="EMBL" id="KAJ4434707.1"/>
    </source>
</evidence>
<feature type="compositionally biased region" description="Acidic residues" evidence="1">
    <location>
        <begin position="93"/>
        <end position="106"/>
    </location>
</feature>
<keyword evidence="3" id="KW-1185">Reference proteome</keyword>